<feature type="transmembrane region" description="Helical" evidence="1">
    <location>
        <begin position="6"/>
        <end position="29"/>
    </location>
</feature>
<keyword evidence="3" id="KW-1185">Reference proteome</keyword>
<feature type="transmembrane region" description="Helical" evidence="1">
    <location>
        <begin position="77"/>
        <end position="94"/>
    </location>
</feature>
<sequence>MDKKHFSIITYSYLTVLIIVFVIYAFKVADENWKVEIEGQIGNLLTFVGLLFIGLILASIDFAGINEKGNKLTKSSIYGGLSIAAFFLIWRLMMEIV</sequence>
<dbReference type="OrthoDB" id="2904228at2"/>
<dbReference type="AlphaFoldDB" id="A0A4U1D435"/>
<name>A0A4U1D435_9BACI</name>
<keyword evidence="1" id="KW-1133">Transmembrane helix</keyword>
<gene>
    <name evidence="2" type="ORF">FA727_13575</name>
</gene>
<evidence type="ECO:0000313" key="3">
    <source>
        <dbReference type="Proteomes" id="UP000307756"/>
    </source>
</evidence>
<evidence type="ECO:0000256" key="1">
    <source>
        <dbReference type="SAM" id="Phobius"/>
    </source>
</evidence>
<accession>A0A4U1D435</accession>
<comment type="caution">
    <text evidence="2">The sequence shown here is derived from an EMBL/GenBank/DDBJ whole genome shotgun (WGS) entry which is preliminary data.</text>
</comment>
<dbReference type="EMBL" id="SWBM01000002">
    <property type="protein sequence ID" value="TKC17081.1"/>
    <property type="molecule type" value="Genomic_DNA"/>
</dbReference>
<keyword evidence="1" id="KW-0472">Membrane</keyword>
<keyword evidence="1" id="KW-0812">Transmembrane</keyword>
<evidence type="ECO:0000313" key="2">
    <source>
        <dbReference type="EMBL" id="TKC17081.1"/>
    </source>
</evidence>
<reference evidence="2 3" key="1">
    <citation type="journal article" date="2011" name="J. Microbiol.">
        <title>Bacillus kyonggiensis sp. nov., isolated from soil of a lettuce field.</title>
        <authorList>
            <person name="Dong K."/>
            <person name="Lee S."/>
        </authorList>
    </citation>
    <scope>NUCLEOTIDE SEQUENCE [LARGE SCALE GENOMIC DNA]</scope>
    <source>
        <strain evidence="2 3">NB22</strain>
    </source>
</reference>
<protein>
    <submittedName>
        <fullName evidence="2">Uncharacterized protein</fullName>
    </submittedName>
</protein>
<feature type="transmembrane region" description="Helical" evidence="1">
    <location>
        <begin position="41"/>
        <end position="65"/>
    </location>
</feature>
<organism evidence="2 3">
    <name type="scientific">Robertmurraya kyonggiensis</name>
    <dbReference type="NCBI Taxonomy" id="1037680"/>
    <lineage>
        <taxon>Bacteria</taxon>
        <taxon>Bacillati</taxon>
        <taxon>Bacillota</taxon>
        <taxon>Bacilli</taxon>
        <taxon>Bacillales</taxon>
        <taxon>Bacillaceae</taxon>
        <taxon>Robertmurraya</taxon>
    </lineage>
</organism>
<dbReference type="Proteomes" id="UP000307756">
    <property type="component" value="Unassembled WGS sequence"/>
</dbReference>
<proteinExistence type="predicted"/>